<comment type="similarity">
    <text evidence="2">Belongs to the HMG-CoA lyase family.</text>
</comment>
<dbReference type="EC" id="4.1.3.4" evidence="3"/>
<evidence type="ECO:0000256" key="7">
    <source>
        <dbReference type="SAM" id="MobiDB-lite"/>
    </source>
</evidence>
<dbReference type="GO" id="GO:0006552">
    <property type="term" value="P:L-leucine catabolic process"/>
    <property type="evidence" value="ECO:0007669"/>
    <property type="project" value="TreeGrafter"/>
</dbReference>
<dbReference type="Pfam" id="PF00682">
    <property type="entry name" value="HMGL-like"/>
    <property type="match status" value="2"/>
</dbReference>
<dbReference type="InterPro" id="IPR029058">
    <property type="entry name" value="AB_hydrolase_fold"/>
</dbReference>
<dbReference type="InterPro" id="IPR000801">
    <property type="entry name" value="Esterase-like"/>
</dbReference>
<evidence type="ECO:0000259" key="9">
    <source>
        <dbReference type="PROSITE" id="PS50991"/>
    </source>
</evidence>
<dbReference type="PANTHER" id="PTHR42738:SF7">
    <property type="entry name" value="HYDROXYMETHYLGLUTARYL-COA LYASE"/>
    <property type="match status" value="1"/>
</dbReference>
<evidence type="ECO:0000256" key="4">
    <source>
        <dbReference type="ARBA" id="ARBA00022723"/>
    </source>
</evidence>
<feature type="region of interest" description="Disordered" evidence="7">
    <location>
        <begin position="545"/>
        <end position="596"/>
    </location>
</feature>
<feature type="chain" id="PRO_5034833620" description="hydroxymethylglutaryl-CoA lyase" evidence="8">
    <location>
        <begin position="18"/>
        <end position="809"/>
    </location>
</feature>
<evidence type="ECO:0000256" key="5">
    <source>
        <dbReference type="ARBA" id="ARBA00023239"/>
    </source>
</evidence>
<gene>
    <name evidence="10" type="ORF">HII31_13483</name>
</gene>
<dbReference type="InterPro" id="IPR013783">
    <property type="entry name" value="Ig-like_fold"/>
</dbReference>
<dbReference type="SUPFAM" id="SSF51569">
    <property type="entry name" value="Aldolase"/>
    <property type="match status" value="2"/>
</dbReference>
<evidence type="ECO:0000313" key="10">
    <source>
        <dbReference type="EMBL" id="KAF7185208.1"/>
    </source>
</evidence>
<dbReference type="InterPro" id="IPR000891">
    <property type="entry name" value="PYR_CT"/>
</dbReference>
<evidence type="ECO:0000256" key="8">
    <source>
        <dbReference type="SAM" id="SignalP"/>
    </source>
</evidence>
<dbReference type="UniPathway" id="UPA00896">
    <property type="reaction ID" value="UER00863"/>
</dbReference>
<keyword evidence="4" id="KW-0479">Metal-binding</keyword>
<dbReference type="EMBL" id="JABCIY010000342">
    <property type="protein sequence ID" value="KAF7185208.1"/>
    <property type="molecule type" value="Genomic_DNA"/>
</dbReference>
<dbReference type="InterPro" id="IPR013785">
    <property type="entry name" value="Aldolase_TIM"/>
</dbReference>
<name>A0A8H6R612_9PEZI</name>
<comment type="pathway">
    <text evidence="1">Metabolic intermediate metabolism; (S)-3-hydroxy-3-methylglutaryl-CoA degradation; acetoacetate from (S)-3-hydroxy-3-methylglutaryl-CoA: step 1/1.</text>
</comment>
<dbReference type="PROSITE" id="PS50991">
    <property type="entry name" value="PYR_CT"/>
    <property type="match status" value="1"/>
</dbReference>
<reference evidence="10" key="1">
    <citation type="submission" date="2020-04" db="EMBL/GenBank/DDBJ databases">
        <title>Draft genome resource of the tomato pathogen Pseudocercospora fuligena.</title>
        <authorList>
            <person name="Zaccaron A."/>
        </authorList>
    </citation>
    <scope>NUCLEOTIDE SEQUENCE</scope>
    <source>
        <strain evidence="10">PF001</strain>
    </source>
</reference>
<dbReference type="Proteomes" id="UP000660729">
    <property type="component" value="Unassembled WGS sequence"/>
</dbReference>
<protein>
    <recommendedName>
        <fullName evidence="3">hydroxymethylglutaryl-CoA lyase</fullName>
        <ecNumber evidence="3">4.1.3.4</ecNumber>
    </recommendedName>
</protein>
<accession>A0A8H6R612</accession>
<dbReference type="CDD" id="cd02859">
    <property type="entry name" value="E_set_AMPKbeta_like_N"/>
    <property type="match status" value="1"/>
</dbReference>
<dbReference type="PANTHER" id="PTHR42738">
    <property type="entry name" value="HYDROXYMETHYLGLUTARYL-COA LYASE"/>
    <property type="match status" value="1"/>
</dbReference>
<dbReference type="GO" id="GO:0046951">
    <property type="term" value="P:ketone body biosynthetic process"/>
    <property type="evidence" value="ECO:0007669"/>
    <property type="project" value="TreeGrafter"/>
</dbReference>
<dbReference type="OrthoDB" id="1905920at2759"/>
<dbReference type="AlphaFoldDB" id="A0A8H6R612"/>
<dbReference type="Gene3D" id="3.40.50.1820">
    <property type="entry name" value="alpha/beta hydrolase"/>
    <property type="match status" value="1"/>
</dbReference>
<keyword evidence="8" id="KW-0732">Signal</keyword>
<evidence type="ECO:0000256" key="3">
    <source>
        <dbReference type="ARBA" id="ARBA00012910"/>
    </source>
</evidence>
<feature type="domain" description="Pyruvate carboxyltransferase" evidence="9">
    <location>
        <begin position="451"/>
        <end position="777"/>
    </location>
</feature>
<feature type="compositionally biased region" description="Polar residues" evidence="7">
    <location>
        <begin position="565"/>
        <end position="581"/>
    </location>
</feature>
<dbReference type="CDD" id="cd07938">
    <property type="entry name" value="DRE_TIM_HMGL"/>
    <property type="match status" value="1"/>
</dbReference>
<keyword evidence="11" id="KW-1185">Reference proteome</keyword>
<evidence type="ECO:0000256" key="2">
    <source>
        <dbReference type="ARBA" id="ARBA00009405"/>
    </source>
</evidence>
<sequence>MKSQSLWLLACVSSALGAVSVVRTNQPPTGYEVTITYHNSSAREVQIAGIPHFTNQYQTTITSAASFDPDDYKPADFPAFTSNVSVYPMEAKGDGAFTFTRPLPSGTYQYYFLADCQNVTLCVSLDQGVTDPDNPPFETVKGTEAGSPFQVPFDPEHQYYADLNLNFDYALPVHGPQGKVVADFYPSPGAVSPSPGMNNFAVYLPPGYDNTSTHAAYPLLYLSHGGGGAAGDWENQGQVSNILDRLILEGHIEPTVVVMPTFNGLLNTSNPSAQIVRPLYQQYLFPYIESHYHVSKDPGRRAFAGLSLGSALTYEMYINATSYFGYFGLFSGALLPGHPLSDYVNASMAAENPALLDRGLTVAYGLFDIAFDDTKLLQEALDGIGLKYVSRVAPFGFHAWNTWQDALWTFGRTTLWKPRPLTDQAGHGHRTINQISTRNFSNTTRTLADHVRIVEVGPRDGLQNEKTAISPETKIELVNRLARTGLQTIEAGSFVHPKWVPQMAASDKVLSSVLETPPAGDVTYQWLLPNMKGLENYFKVMSSTSQAADGYPTPPPSPSHDSGPALNTSSSDPNAMPSATSGVDAMSKRKTGGGQRHEVSIFMAATETFSKKNTNCSIQESLDRFAPLIQESSKAGYPVRAYISVALGCPFEGPNVDPHRVAELAASLLEIGADEISVADTTGMGTAPRTRKLLQTLKEAGVQNEDIAMHFHDTFGQALINTMVSLDHGVRTFDSAVGGLGGCPYSPGATGNVATEDLVYYLHSLGADTGLDLDELSRIGEWITGEIGKSNASSAGKAILARLKRDANA</sequence>
<evidence type="ECO:0000256" key="1">
    <source>
        <dbReference type="ARBA" id="ARBA00005143"/>
    </source>
</evidence>
<dbReference type="SUPFAM" id="SSF53474">
    <property type="entry name" value="alpha/beta-Hydrolases"/>
    <property type="match status" value="1"/>
</dbReference>
<organism evidence="10 11">
    <name type="scientific">Pseudocercospora fuligena</name>
    <dbReference type="NCBI Taxonomy" id="685502"/>
    <lineage>
        <taxon>Eukaryota</taxon>
        <taxon>Fungi</taxon>
        <taxon>Dikarya</taxon>
        <taxon>Ascomycota</taxon>
        <taxon>Pezizomycotina</taxon>
        <taxon>Dothideomycetes</taxon>
        <taxon>Dothideomycetidae</taxon>
        <taxon>Mycosphaerellales</taxon>
        <taxon>Mycosphaerellaceae</taxon>
        <taxon>Pseudocercospora</taxon>
    </lineage>
</organism>
<dbReference type="Pfam" id="PF00756">
    <property type="entry name" value="Esterase"/>
    <property type="match status" value="1"/>
</dbReference>
<dbReference type="InterPro" id="IPR043594">
    <property type="entry name" value="HMGL"/>
</dbReference>
<feature type="signal peptide" evidence="8">
    <location>
        <begin position="1"/>
        <end position="17"/>
    </location>
</feature>
<dbReference type="GO" id="GO:0004419">
    <property type="term" value="F:hydroxymethylglutaryl-CoA lyase activity"/>
    <property type="evidence" value="ECO:0007669"/>
    <property type="project" value="UniProtKB-EC"/>
</dbReference>
<evidence type="ECO:0000256" key="6">
    <source>
        <dbReference type="ARBA" id="ARBA00049877"/>
    </source>
</evidence>
<dbReference type="GO" id="GO:0046872">
    <property type="term" value="F:metal ion binding"/>
    <property type="evidence" value="ECO:0007669"/>
    <property type="project" value="UniProtKB-KW"/>
</dbReference>
<dbReference type="Gene3D" id="2.60.40.10">
    <property type="entry name" value="Immunoglobulins"/>
    <property type="match status" value="1"/>
</dbReference>
<keyword evidence="5 10" id="KW-0456">Lyase</keyword>
<dbReference type="NCBIfam" id="NF004283">
    <property type="entry name" value="PRK05692.1"/>
    <property type="match status" value="1"/>
</dbReference>
<dbReference type="Gene3D" id="3.20.20.70">
    <property type="entry name" value="Aldolase class I"/>
    <property type="match status" value="1"/>
</dbReference>
<comment type="catalytic activity">
    <reaction evidence="6">
        <text>(3S)-3-hydroxy-3-methylglutaryl-CoA = acetoacetate + acetyl-CoA</text>
        <dbReference type="Rhea" id="RHEA:24404"/>
        <dbReference type="ChEBI" id="CHEBI:13705"/>
        <dbReference type="ChEBI" id="CHEBI:43074"/>
        <dbReference type="ChEBI" id="CHEBI:57288"/>
        <dbReference type="EC" id="4.1.3.4"/>
    </reaction>
</comment>
<proteinExistence type="inferred from homology"/>
<comment type="caution">
    <text evidence="10">The sequence shown here is derived from an EMBL/GenBank/DDBJ whole genome shotgun (WGS) entry which is preliminary data.</text>
</comment>
<evidence type="ECO:0000313" key="11">
    <source>
        <dbReference type="Proteomes" id="UP000660729"/>
    </source>
</evidence>